<feature type="compositionally biased region" description="Polar residues" evidence="4">
    <location>
        <begin position="317"/>
        <end position="333"/>
    </location>
</feature>
<keyword evidence="7" id="KW-1185">Reference proteome</keyword>
<dbReference type="Proteomes" id="UP001165083">
    <property type="component" value="Unassembled WGS sequence"/>
</dbReference>
<dbReference type="Gene3D" id="3.30.60.30">
    <property type="match status" value="5"/>
</dbReference>
<dbReference type="InterPro" id="IPR036058">
    <property type="entry name" value="Kazal_dom_sf"/>
</dbReference>
<dbReference type="Pfam" id="PF07648">
    <property type="entry name" value="Kazal_2"/>
    <property type="match status" value="1"/>
</dbReference>
<evidence type="ECO:0000256" key="4">
    <source>
        <dbReference type="SAM" id="MobiDB-lite"/>
    </source>
</evidence>
<dbReference type="InterPro" id="IPR050653">
    <property type="entry name" value="Prot_Inhib_GrowthFact_Antg"/>
</dbReference>
<organism evidence="6 7">
    <name type="scientific">Phytophthora lilii</name>
    <dbReference type="NCBI Taxonomy" id="2077276"/>
    <lineage>
        <taxon>Eukaryota</taxon>
        <taxon>Sar</taxon>
        <taxon>Stramenopiles</taxon>
        <taxon>Oomycota</taxon>
        <taxon>Peronosporomycetes</taxon>
        <taxon>Peronosporales</taxon>
        <taxon>Peronosporaceae</taxon>
        <taxon>Phytophthora</taxon>
    </lineage>
</organism>
<evidence type="ECO:0000313" key="7">
    <source>
        <dbReference type="Proteomes" id="UP001165083"/>
    </source>
</evidence>
<feature type="region of interest" description="Disordered" evidence="4">
    <location>
        <begin position="308"/>
        <end position="342"/>
    </location>
</feature>
<dbReference type="EMBL" id="BSXW01012446">
    <property type="protein sequence ID" value="GMF65108.1"/>
    <property type="molecule type" value="Genomic_DNA"/>
</dbReference>
<feature type="domain" description="Kazal-like" evidence="5">
    <location>
        <begin position="189"/>
        <end position="240"/>
    </location>
</feature>
<name>A0A9W7D8Y4_9STRA</name>
<dbReference type="AlphaFoldDB" id="A0A9W7D8Y4"/>
<keyword evidence="1" id="KW-0646">Protease inhibitor</keyword>
<sequence length="395" mass="40910">MHARAFRDCLRVPLPNNCRCAILQFATRRADQSSSPAGLNMKLACYLALGAVTVASTSARYQQPSSDEDCSFVCSDLYDPVCGSDGVMYSNECFLSLAACNGPKEITQVSHEKCSTISSSSSYESAPDDNGNTTCSDVCTLIYKPVCGSDGVTYSNDCLLGAAQCKSGGAITQVADEPCAGSTSSPGASEIENGCSDVCIEILKPVCGSDSVTYPNSCFLGIANCKDPSITQVSEGACKPSDGSYRTGSTTEETSGENETASEAGNGCSDVCIEILKPVCGSDGVTYPNSCFLGIANCKDPSITQVSEGACKPSDGSYRTGSTTEETSGDNTTSPEPSSSSCPDVCTAIYAPVCGSDGVTYSNSCKLQVAICKQPELHLTQVSDSACSADCKTDF</sequence>
<proteinExistence type="predicted"/>
<feature type="region of interest" description="Disordered" evidence="4">
    <location>
        <begin position="235"/>
        <end position="264"/>
    </location>
</feature>
<evidence type="ECO:0000256" key="1">
    <source>
        <dbReference type="ARBA" id="ARBA00022690"/>
    </source>
</evidence>
<protein>
    <submittedName>
        <fullName evidence="6">Unnamed protein product</fullName>
    </submittedName>
</protein>
<evidence type="ECO:0000259" key="5">
    <source>
        <dbReference type="PROSITE" id="PS51465"/>
    </source>
</evidence>
<dbReference type="SMART" id="SM00280">
    <property type="entry name" value="KAZAL"/>
    <property type="match status" value="5"/>
</dbReference>
<feature type="domain" description="Kazal-like" evidence="5">
    <location>
        <begin position="64"/>
        <end position="116"/>
    </location>
</feature>
<dbReference type="InterPro" id="IPR002350">
    <property type="entry name" value="Kazal_dom"/>
</dbReference>
<dbReference type="SUPFAM" id="SSF100895">
    <property type="entry name" value="Kazal-type serine protease inhibitors"/>
    <property type="match status" value="5"/>
</dbReference>
<keyword evidence="2" id="KW-0722">Serine protease inhibitor</keyword>
<dbReference type="OrthoDB" id="343609at2759"/>
<feature type="domain" description="Kazal-like" evidence="5">
    <location>
        <begin position="262"/>
        <end position="313"/>
    </location>
</feature>
<accession>A0A9W7D8Y4</accession>
<keyword evidence="3" id="KW-1015">Disulfide bond</keyword>
<evidence type="ECO:0000256" key="2">
    <source>
        <dbReference type="ARBA" id="ARBA00022900"/>
    </source>
</evidence>
<dbReference type="PANTHER" id="PTHR10913:SF45">
    <property type="entry name" value="FOLLISTATIN, ISOFORM A-RELATED"/>
    <property type="match status" value="1"/>
</dbReference>
<dbReference type="PROSITE" id="PS51465">
    <property type="entry name" value="KAZAL_2"/>
    <property type="match status" value="5"/>
</dbReference>
<comment type="caution">
    <text evidence="6">The sequence shown here is derived from an EMBL/GenBank/DDBJ whole genome shotgun (WGS) entry which is preliminary data.</text>
</comment>
<feature type="domain" description="Kazal-like" evidence="5">
    <location>
        <begin position="336"/>
        <end position="389"/>
    </location>
</feature>
<dbReference type="CDD" id="cd00104">
    <property type="entry name" value="KAZAL_FS"/>
    <property type="match status" value="5"/>
</dbReference>
<dbReference type="Pfam" id="PF00050">
    <property type="entry name" value="Kazal_1"/>
    <property type="match status" value="4"/>
</dbReference>
<reference evidence="6" key="1">
    <citation type="submission" date="2023-04" db="EMBL/GenBank/DDBJ databases">
        <title>Phytophthora lilii NBRC 32176.</title>
        <authorList>
            <person name="Ichikawa N."/>
            <person name="Sato H."/>
            <person name="Tonouchi N."/>
        </authorList>
    </citation>
    <scope>NUCLEOTIDE SEQUENCE</scope>
    <source>
        <strain evidence="6">NBRC 32176</strain>
    </source>
</reference>
<dbReference type="PANTHER" id="PTHR10913">
    <property type="entry name" value="FOLLISTATIN-RELATED"/>
    <property type="match status" value="1"/>
</dbReference>
<gene>
    <name evidence="6" type="ORF">Plil01_001783000</name>
</gene>
<feature type="domain" description="Kazal-like" evidence="5">
    <location>
        <begin position="129"/>
        <end position="181"/>
    </location>
</feature>
<dbReference type="GO" id="GO:0005576">
    <property type="term" value="C:extracellular region"/>
    <property type="evidence" value="ECO:0007669"/>
    <property type="project" value="TreeGrafter"/>
</dbReference>
<evidence type="ECO:0000256" key="3">
    <source>
        <dbReference type="ARBA" id="ARBA00023157"/>
    </source>
</evidence>
<feature type="compositionally biased region" description="Low complexity" evidence="4">
    <location>
        <begin position="247"/>
        <end position="264"/>
    </location>
</feature>
<evidence type="ECO:0000313" key="6">
    <source>
        <dbReference type="EMBL" id="GMF65108.1"/>
    </source>
</evidence>